<evidence type="ECO:0000256" key="1">
    <source>
        <dbReference type="ARBA" id="ARBA00005594"/>
    </source>
</evidence>
<dbReference type="FunFam" id="3.40.50.620:FF:000003">
    <property type="entry name" value="Leucine--tRNA ligase"/>
    <property type="match status" value="1"/>
</dbReference>
<evidence type="ECO:0000256" key="7">
    <source>
        <dbReference type="ARBA" id="ARBA00023146"/>
    </source>
</evidence>
<dbReference type="SUPFAM" id="SSF52374">
    <property type="entry name" value="Nucleotidylyl transferase"/>
    <property type="match status" value="1"/>
</dbReference>
<dbReference type="EC" id="6.1.1.4" evidence="9"/>
<proteinExistence type="inferred from homology"/>
<evidence type="ECO:0000256" key="9">
    <source>
        <dbReference type="HAMAP-Rule" id="MF_00049"/>
    </source>
</evidence>
<dbReference type="GO" id="GO:0004823">
    <property type="term" value="F:leucine-tRNA ligase activity"/>
    <property type="evidence" value="ECO:0007669"/>
    <property type="project" value="UniProtKB-UniRule"/>
</dbReference>
<organism evidence="15 16">
    <name type="scientific">Dialister invisus DSM 15470</name>
    <dbReference type="NCBI Taxonomy" id="592028"/>
    <lineage>
        <taxon>Bacteria</taxon>
        <taxon>Bacillati</taxon>
        <taxon>Bacillota</taxon>
        <taxon>Negativicutes</taxon>
        <taxon>Veillonellales</taxon>
        <taxon>Veillonellaceae</taxon>
        <taxon>Dialister</taxon>
    </lineage>
</organism>
<feature type="domain" description="Methionyl/Valyl/Leucyl/Isoleucyl-tRNA synthetase anticodon-binding" evidence="12">
    <location>
        <begin position="668"/>
        <end position="791"/>
    </location>
</feature>
<dbReference type="Gene3D" id="3.10.20.590">
    <property type="match status" value="1"/>
</dbReference>
<feature type="domain" description="Aminoacyl-tRNA synthetase class Ia" evidence="11">
    <location>
        <begin position="428"/>
        <end position="629"/>
    </location>
</feature>
<dbReference type="eggNOG" id="COG0495">
    <property type="taxonomic scope" value="Bacteria"/>
</dbReference>
<keyword evidence="16" id="KW-1185">Reference proteome</keyword>
<feature type="binding site" evidence="9">
    <location>
        <position position="592"/>
    </location>
    <ligand>
        <name>ATP</name>
        <dbReference type="ChEBI" id="CHEBI:30616"/>
    </ligand>
</feature>
<dbReference type="EMBL" id="ACIM02000001">
    <property type="protein sequence ID" value="EEW96103.1"/>
    <property type="molecule type" value="Genomic_DNA"/>
</dbReference>
<comment type="subcellular location">
    <subcellularLocation>
        <location evidence="9">Cytoplasm</location>
    </subcellularLocation>
</comment>
<dbReference type="InterPro" id="IPR014729">
    <property type="entry name" value="Rossmann-like_a/b/a_fold"/>
</dbReference>
<accession>C9LLM0</accession>
<dbReference type="CDD" id="cd00812">
    <property type="entry name" value="LeuRS_core"/>
    <property type="match status" value="1"/>
</dbReference>
<comment type="catalytic activity">
    <reaction evidence="8 9">
        <text>tRNA(Leu) + L-leucine + ATP = L-leucyl-tRNA(Leu) + AMP + diphosphate</text>
        <dbReference type="Rhea" id="RHEA:11688"/>
        <dbReference type="Rhea" id="RHEA-COMP:9613"/>
        <dbReference type="Rhea" id="RHEA-COMP:9622"/>
        <dbReference type="ChEBI" id="CHEBI:30616"/>
        <dbReference type="ChEBI" id="CHEBI:33019"/>
        <dbReference type="ChEBI" id="CHEBI:57427"/>
        <dbReference type="ChEBI" id="CHEBI:78442"/>
        <dbReference type="ChEBI" id="CHEBI:78494"/>
        <dbReference type="ChEBI" id="CHEBI:456215"/>
        <dbReference type="EC" id="6.1.1.4"/>
    </reaction>
</comment>
<evidence type="ECO:0000256" key="3">
    <source>
        <dbReference type="ARBA" id="ARBA00022598"/>
    </source>
</evidence>
<feature type="short sequence motif" description="'HIGH' region" evidence="9">
    <location>
        <begin position="49"/>
        <end position="59"/>
    </location>
</feature>
<keyword evidence="6 9" id="KW-0648">Protein biosynthesis</keyword>
<sequence>MLMEGDGMQGKYIPQQIEKKWQQIWEETKAFETHFDPNKKKYYVLEMFPYPSGNLHMGHVRNYSIGDVVARFKSMQGFNVIHPMGYDAFGMPAENAAIQHGIAPAEWTYANIENMTRQQKELGLSYDWEREVLTCREDYYKHTQNLFEIFYKRGLAYKKEAKVNWCDHCHTVLANEQVEEGKCWRCKNPVVKKNLSQWFLKITDYADRLLADLDHMPGWPERVKIMQRNWIGRSIGTQFFFHVDGMEDTIPVYTTRVDTVYGVTYIVLAPEHPLVEKLISNNPEKEKIQAFIQEIKNQNDIDRTSEDTPKLGMPTGSYAVHPLTGERVPIWIANYVLYEYGTGAVMAVPQGDQRDWDFAKKYNLPVKIVIQNKAHDLKLDKMDQAYCEDGELVNSSEFDGQLSAEARINITKKLEKMGIGEEKVNYRLRDWLISRQRYWGCPIPIINCPHCGSVLVPEEELPVVLPEDVNFVAGATSPLETSESFLHCKCPKCGADAVRETDTMDTFIDSSWYFLRYCDPHNEQEPFSKGKTDYWMPVDQYIGGIEHAILHLLYSRFFMKVLQDEGMVDYPEPFTNLLCQGMVLKDGGKMSKSVGNVVSPEEIVGKYGADTARLFILFAAPPEKDLEWSDQGVEGSYRFLKRVWTIVGKYQELGKELKGMLSPDEVALRRRLHQSIAKVTEDLDGKFAFNTAISAIMELVNEMYRFGEKHSTIEDSFAKELLRDLLILLAPFVPHITEELWQGIGAEEVSVHAAAWPKVDEAALAVDSLEMAVQINGKVRTTIKVPVDMDKDSIEKLVRALPEVQKFTEGKIIIKCIVIPGKIINIVAK</sequence>
<dbReference type="SUPFAM" id="SSF50677">
    <property type="entry name" value="ValRS/IleRS/LeuRS editing domain"/>
    <property type="match status" value="1"/>
</dbReference>
<dbReference type="Gene3D" id="1.10.730.10">
    <property type="entry name" value="Isoleucyl-tRNA Synthetase, Domain 1"/>
    <property type="match status" value="1"/>
</dbReference>
<dbReference type="InterPro" id="IPR025709">
    <property type="entry name" value="Leu_tRNA-synth_edit"/>
</dbReference>
<dbReference type="PROSITE" id="PS00178">
    <property type="entry name" value="AA_TRNA_LIGASE_I"/>
    <property type="match status" value="1"/>
</dbReference>
<comment type="similarity">
    <text evidence="1 9 10">Belongs to the class-I aminoacyl-tRNA synthetase family.</text>
</comment>
<dbReference type="GO" id="GO:0006429">
    <property type="term" value="P:leucyl-tRNA aminoacylation"/>
    <property type="evidence" value="ECO:0007669"/>
    <property type="project" value="UniProtKB-UniRule"/>
</dbReference>
<evidence type="ECO:0000259" key="14">
    <source>
        <dbReference type="Pfam" id="PF13603"/>
    </source>
</evidence>
<dbReference type="PANTHER" id="PTHR43740:SF2">
    <property type="entry name" value="LEUCINE--TRNA LIGASE, MITOCHONDRIAL"/>
    <property type="match status" value="1"/>
</dbReference>
<comment type="caution">
    <text evidence="15">The sequence shown here is derived from an EMBL/GenBank/DDBJ whole genome shotgun (WGS) entry which is preliminary data.</text>
</comment>
<keyword evidence="5 9" id="KW-0067">ATP-binding</keyword>
<dbReference type="Proteomes" id="UP000004736">
    <property type="component" value="Unassembled WGS sequence"/>
</dbReference>
<dbReference type="GO" id="GO:0002161">
    <property type="term" value="F:aminoacyl-tRNA deacylase activity"/>
    <property type="evidence" value="ECO:0007669"/>
    <property type="project" value="InterPro"/>
</dbReference>
<dbReference type="PANTHER" id="PTHR43740">
    <property type="entry name" value="LEUCYL-TRNA SYNTHETASE"/>
    <property type="match status" value="1"/>
</dbReference>
<dbReference type="HOGENOM" id="CLU_004427_0_0_9"/>
<dbReference type="GO" id="GO:0005524">
    <property type="term" value="F:ATP binding"/>
    <property type="evidence" value="ECO:0007669"/>
    <property type="project" value="UniProtKB-UniRule"/>
</dbReference>
<reference evidence="15" key="1">
    <citation type="submission" date="2009-09" db="EMBL/GenBank/DDBJ databases">
        <authorList>
            <person name="Weinstock G."/>
            <person name="Sodergren E."/>
            <person name="Clifton S."/>
            <person name="Fulton L."/>
            <person name="Fulton B."/>
            <person name="Courtney L."/>
            <person name="Fronick C."/>
            <person name="Harrison M."/>
            <person name="Strong C."/>
            <person name="Farmer C."/>
            <person name="Delahaunty K."/>
            <person name="Markovic C."/>
            <person name="Hall O."/>
            <person name="Minx P."/>
            <person name="Tomlinson C."/>
            <person name="Mitreva M."/>
            <person name="Nelson J."/>
            <person name="Hou S."/>
            <person name="Wollam A."/>
            <person name="Pepin K.H."/>
            <person name="Johnson M."/>
            <person name="Bhonagiri V."/>
            <person name="Nash W.E."/>
            <person name="Warren W."/>
            <person name="Chinwalla A."/>
            <person name="Mardis E.R."/>
            <person name="Wilson R.K."/>
        </authorList>
    </citation>
    <scope>NUCLEOTIDE SEQUENCE [LARGE SCALE GENOMIC DNA]</scope>
    <source>
        <strain evidence="15">DSM 15470</strain>
    </source>
</reference>
<evidence type="ECO:0000313" key="15">
    <source>
        <dbReference type="EMBL" id="EEW96103.1"/>
    </source>
</evidence>
<dbReference type="GO" id="GO:0005829">
    <property type="term" value="C:cytosol"/>
    <property type="evidence" value="ECO:0007669"/>
    <property type="project" value="TreeGrafter"/>
</dbReference>
<evidence type="ECO:0000313" key="16">
    <source>
        <dbReference type="Proteomes" id="UP000004736"/>
    </source>
</evidence>
<dbReference type="Pfam" id="PF13603">
    <property type="entry name" value="tRNA-synt_1_2"/>
    <property type="match status" value="1"/>
</dbReference>
<gene>
    <name evidence="9 15" type="primary">leuS</name>
    <name evidence="15" type="ORF">GCWU000321_00038</name>
</gene>
<dbReference type="InterPro" id="IPR002302">
    <property type="entry name" value="Leu-tRNA-ligase"/>
</dbReference>
<dbReference type="InterPro" id="IPR013155">
    <property type="entry name" value="M/V/L/I-tRNA-synth_anticd-bd"/>
</dbReference>
<dbReference type="FunFam" id="3.40.50.620:FF:000100">
    <property type="entry name" value="probable leucine--tRNA ligase, mitochondrial"/>
    <property type="match status" value="1"/>
</dbReference>
<name>C9LLM0_9FIRM</name>
<dbReference type="NCBIfam" id="TIGR00396">
    <property type="entry name" value="leuS_bact"/>
    <property type="match status" value="1"/>
</dbReference>
<dbReference type="STRING" id="592028.GCWU000321_00038"/>
<evidence type="ECO:0000256" key="5">
    <source>
        <dbReference type="ARBA" id="ARBA00022840"/>
    </source>
</evidence>
<evidence type="ECO:0000259" key="12">
    <source>
        <dbReference type="Pfam" id="PF08264"/>
    </source>
</evidence>
<dbReference type="InterPro" id="IPR009080">
    <property type="entry name" value="tRNAsynth_Ia_anticodon-bd"/>
</dbReference>
<dbReference type="InterPro" id="IPR015413">
    <property type="entry name" value="Methionyl/Leucyl_tRNA_Synth"/>
</dbReference>
<keyword evidence="7 9" id="KW-0030">Aminoacyl-tRNA synthetase</keyword>
<dbReference type="SUPFAM" id="SSF47323">
    <property type="entry name" value="Anticodon-binding domain of a subclass of class I aminoacyl-tRNA synthetases"/>
    <property type="match status" value="1"/>
</dbReference>
<dbReference type="Pfam" id="PF08264">
    <property type="entry name" value="Anticodon_1"/>
    <property type="match status" value="1"/>
</dbReference>
<feature type="domain" description="Methionyl/Leucyl tRNA synthetase" evidence="13">
    <location>
        <begin position="44"/>
        <end position="188"/>
    </location>
</feature>
<evidence type="ECO:0000259" key="11">
    <source>
        <dbReference type="Pfam" id="PF00133"/>
    </source>
</evidence>
<keyword evidence="3 9" id="KW-0436">Ligase</keyword>
<dbReference type="Pfam" id="PF00133">
    <property type="entry name" value="tRNA-synt_1"/>
    <property type="match status" value="1"/>
</dbReference>
<evidence type="ECO:0000256" key="10">
    <source>
        <dbReference type="RuleBase" id="RU363035"/>
    </source>
</evidence>
<evidence type="ECO:0000256" key="6">
    <source>
        <dbReference type="ARBA" id="ARBA00022917"/>
    </source>
</evidence>
<dbReference type="InterPro" id="IPR001412">
    <property type="entry name" value="aa-tRNA-synth_I_CS"/>
</dbReference>
<dbReference type="HAMAP" id="MF_00049_B">
    <property type="entry name" value="Leu_tRNA_synth_B"/>
    <property type="match status" value="1"/>
</dbReference>
<feature type="short sequence motif" description="'KMSKS' region" evidence="9">
    <location>
        <begin position="589"/>
        <end position="593"/>
    </location>
</feature>
<keyword evidence="2 9" id="KW-0963">Cytoplasm</keyword>
<protein>
    <recommendedName>
        <fullName evidence="9">Leucine--tRNA ligase</fullName>
        <ecNumber evidence="9">6.1.1.4</ecNumber>
    </recommendedName>
    <alternativeName>
        <fullName evidence="9">Leucyl-tRNA synthetase</fullName>
        <shortName evidence="9">LeuRS</shortName>
    </alternativeName>
</protein>
<evidence type="ECO:0000256" key="4">
    <source>
        <dbReference type="ARBA" id="ARBA00022741"/>
    </source>
</evidence>
<dbReference type="CDD" id="cd07958">
    <property type="entry name" value="Anticodon_Ia_Leu_BEm"/>
    <property type="match status" value="1"/>
</dbReference>
<dbReference type="AlphaFoldDB" id="C9LLM0"/>
<dbReference type="InterPro" id="IPR009008">
    <property type="entry name" value="Val/Leu/Ile-tRNA-synth_edit"/>
</dbReference>
<dbReference type="InterPro" id="IPR002300">
    <property type="entry name" value="aa-tRNA-synth_Ia"/>
</dbReference>
<evidence type="ECO:0000259" key="13">
    <source>
        <dbReference type="Pfam" id="PF09334"/>
    </source>
</evidence>
<keyword evidence="4 9" id="KW-0547">Nucleotide-binding</keyword>
<dbReference type="Pfam" id="PF09334">
    <property type="entry name" value="tRNA-synt_1g"/>
    <property type="match status" value="1"/>
</dbReference>
<evidence type="ECO:0000256" key="2">
    <source>
        <dbReference type="ARBA" id="ARBA00022490"/>
    </source>
</evidence>
<evidence type="ECO:0000256" key="8">
    <source>
        <dbReference type="ARBA" id="ARBA00047469"/>
    </source>
</evidence>
<dbReference type="FunFam" id="1.10.730.10:FF:000011">
    <property type="entry name" value="Leucine--tRNA ligase chloroplastic/mitochondrial"/>
    <property type="match status" value="1"/>
</dbReference>
<dbReference type="PRINTS" id="PR00985">
    <property type="entry name" value="TRNASYNTHLEU"/>
</dbReference>
<feature type="domain" description="Leucyl-tRNA synthetase editing" evidence="14">
    <location>
        <begin position="228"/>
        <end position="415"/>
    </location>
</feature>
<dbReference type="Gene3D" id="3.40.50.620">
    <property type="entry name" value="HUPs"/>
    <property type="match status" value="2"/>
</dbReference>